<dbReference type="Gene3D" id="3.90.1750.20">
    <property type="entry name" value="Putative Large Serine Recombinase, Chain B, Domain 2"/>
    <property type="match status" value="1"/>
</dbReference>
<dbReference type="PROSITE" id="PS51736">
    <property type="entry name" value="RECOMBINASES_3"/>
    <property type="match status" value="1"/>
</dbReference>
<dbReference type="CDD" id="cd00338">
    <property type="entry name" value="Ser_Recombinase"/>
    <property type="match status" value="1"/>
</dbReference>
<dbReference type="Pfam" id="PF07508">
    <property type="entry name" value="Recombinase"/>
    <property type="match status" value="1"/>
</dbReference>
<dbReference type="InterPro" id="IPR050639">
    <property type="entry name" value="SSR_resolvase"/>
</dbReference>
<dbReference type="GO" id="GO:0000150">
    <property type="term" value="F:DNA strand exchange activity"/>
    <property type="evidence" value="ECO:0007669"/>
    <property type="project" value="InterPro"/>
</dbReference>
<dbReference type="EMBL" id="JACHMG010000001">
    <property type="protein sequence ID" value="MBB4689791.1"/>
    <property type="molecule type" value="Genomic_DNA"/>
</dbReference>
<dbReference type="InterPro" id="IPR036162">
    <property type="entry name" value="Resolvase-like_N_sf"/>
</dbReference>
<organism evidence="3 4">
    <name type="scientific">Amycolatopsis jiangsuensis</name>
    <dbReference type="NCBI Taxonomy" id="1181879"/>
    <lineage>
        <taxon>Bacteria</taxon>
        <taxon>Bacillati</taxon>
        <taxon>Actinomycetota</taxon>
        <taxon>Actinomycetes</taxon>
        <taxon>Pseudonocardiales</taxon>
        <taxon>Pseudonocardiaceae</taxon>
        <taxon>Amycolatopsis</taxon>
    </lineage>
</organism>
<feature type="domain" description="Resolvase/invertase-type recombinase catalytic" evidence="1">
    <location>
        <begin position="8"/>
        <end position="174"/>
    </location>
</feature>
<dbReference type="Pfam" id="PF00239">
    <property type="entry name" value="Resolvase"/>
    <property type="match status" value="1"/>
</dbReference>
<dbReference type="InterPro" id="IPR011109">
    <property type="entry name" value="DNA_bind_recombinase_dom"/>
</dbReference>
<dbReference type="PROSITE" id="PS51737">
    <property type="entry name" value="RECOMBINASE_DNA_BIND"/>
    <property type="match status" value="1"/>
</dbReference>
<dbReference type="InterPro" id="IPR038109">
    <property type="entry name" value="DNA_bind_recomb_sf"/>
</dbReference>
<dbReference type="SUPFAM" id="SSF53041">
    <property type="entry name" value="Resolvase-like"/>
    <property type="match status" value="1"/>
</dbReference>
<dbReference type="PANTHER" id="PTHR30461">
    <property type="entry name" value="DNA-INVERTASE FROM LAMBDOID PROPHAGE"/>
    <property type="match status" value="1"/>
</dbReference>
<proteinExistence type="predicted"/>
<dbReference type="PANTHER" id="PTHR30461:SF23">
    <property type="entry name" value="DNA RECOMBINASE-RELATED"/>
    <property type="match status" value="1"/>
</dbReference>
<protein>
    <submittedName>
        <fullName evidence="3">DNA invertase Pin-like site-specific DNA recombinase</fullName>
    </submittedName>
</protein>
<evidence type="ECO:0000259" key="1">
    <source>
        <dbReference type="PROSITE" id="PS51736"/>
    </source>
</evidence>
<dbReference type="GO" id="GO:0003677">
    <property type="term" value="F:DNA binding"/>
    <property type="evidence" value="ECO:0007669"/>
    <property type="project" value="InterPro"/>
</dbReference>
<dbReference type="InterPro" id="IPR006119">
    <property type="entry name" value="Resolv_N"/>
</dbReference>
<comment type="caution">
    <text evidence="3">The sequence shown here is derived from an EMBL/GenBank/DDBJ whole genome shotgun (WGS) entry which is preliminary data.</text>
</comment>
<dbReference type="Gene3D" id="3.40.50.1390">
    <property type="entry name" value="Resolvase, N-terminal catalytic domain"/>
    <property type="match status" value="1"/>
</dbReference>
<feature type="domain" description="Recombinase" evidence="2">
    <location>
        <begin position="183"/>
        <end position="301"/>
    </location>
</feature>
<name>A0A840J3Z8_9PSEU</name>
<evidence type="ECO:0000313" key="4">
    <source>
        <dbReference type="Proteomes" id="UP000581769"/>
    </source>
</evidence>
<dbReference type="Pfam" id="PF13408">
    <property type="entry name" value="Zn_ribbon_recom"/>
    <property type="match status" value="1"/>
</dbReference>
<evidence type="ECO:0000313" key="3">
    <source>
        <dbReference type="EMBL" id="MBB4689791.1"/>
    </source>
</evidence>
<dbReference type="InterPro" id="IPR025827">
    <property type="entry name" value="Zn_ribbon_recom_dom"/>
</dbReference>
<gene>
    <name evidence="3" type="ORF">BJY18_007276</name>
</gene>
<dbReference type="SMART" id="SM00857">
    <property type="entry name" value="Resolvase"/>
    <property type="match status" value="1"/>
</dbReference>
<sequence length="511" mass="57128">MTPRKLLPVGILLRISDAREEDTAGVERQEKDCRLLAAALRPSGYDGVEIVAVYTENDTSAFKRRKVRLPDGSTGLRVMRPEFRRLIDDLTSRAILGVVAYDLDRVARDPRDLEDLIDAVEMTQALTRSVTGSLDLSTDAGVTMARVMVAVANKSSRDTARRVKRKREEMAEQGVYGGGGRRRYGRAVDRKTIVPEEAEIIRECARRVLGDDERAPESLRAIALDLTRRGVPTATGAVDQETGKLVGWQPRSIHSCLTSGHITGLHTFRGEVVGEADDLAAILDRETWERVQVALAKRNHGRGQQALRKWLSGLLLCSACGHRLYGWPNPNKRLRPGGRYACPPPNTPKIGGCGKTAVDAEHAHDAIEAEILAYLRRPDNVAALATTVSADAANRAQREARDDEQQLKAAAEMWARREITQAEYLVMRREISDRLSQWQAIIRQSMPGPVRRLVSADSIEDAWAEMQPPERREVAQVIYPYGILVVPPRPTHRFKFDPDRLVRLDRPWQSK</sequence>
<dbReference type="AlphaFoldDB" id="A0A840J3Z8"/>
<accession>A0A840J3Z8</accession>
<evidence type="ECO:0000259" key="2">
    <source>
        <dbReference type="PROSITE" id="PS51737"/>
    </source>
</evidence>
<dbReference type="RefSeq" id="WP_184784254.1">
    <property type="nucleotide sequence ID" value="NZ_JACHMG010000001.1"/>
</dbReference>
<keyword evidence="4" id="KW-1185">Reference proteome</keyword>
<reference evidence="3 4" key="1">
    <citation type="submission" date="2020-08" db="EMBL/GenBank/DDBJ databases">
        <title>Sequencing the genomes of 1000 actinobacteria strains.</title>
        <authorList>
            <person name="Klenk H.-P."/>
        </authorList>
    </citation>
    <scope>NUCLEOTIDE SEQUENCE [LARGE SCALE GENOMIC DNA]</scope>
    <source>
        <strain evidence="3 4">DSM 45859</strain>
    </source>
</reference>
<dbReference type="Proteomes" id="UP000581769">
    <property type="component" value="Unassembled WGS sequence"/>
</dbReference>